<dbReference type="Pfam" id="PF01029">
    <property type="entry name" value="NusB"/>
    <property type="match status" value="1"/>
</dbReference>
<reference evidence="7" key="1">
    <citation type="submission" date="2019-08" db="EMBL/GenBank/DDBJ databases">
        <authorList>
            <person name="Kucharzyk K."/>
            <person name="Murdoch R.W."/>
            <person name="Higgins S."/>
            <person name="Loffler F."/>
        </authorList>
    </citation>
    <scope>NUCLEOTIDE SEQUENCE</scope>
</reference>
<dbReference type="InterPro" id="IPR006027">
    <property type="entry name" value="NusB_RsmB_TIM44"/>
</dbReference>
<gene>
    <name evidence="7" type="primary">nusB_4</name>
    <name evidence="7" type="ORF">SDC9_30314</name>
</gene>
<evidence type="ECO:0000256" key="1">
    <source>
        <dbReference type="ARBA" id="ARBA00005952"/>
    </source>
</evidence>
<evidence type="ECO:0000259" key="6">
    <source>
        <dbReference type="Pfam" id="PF01029"/>
    </source>
</evidence>
<dbReference type="GO" id="GO:0006353">
    <property type="term" value="P:DNA-templated transcription termination"/>
    <property type="evidence" value="ECO:0007669"/>
    <property type="project" value="InterPro"/>
</dbReference>
<proteinExistence type="inferred from homology"/>
<dbReference type="PANTHER" id="PTHR11078:SF3">
    <property type="entry name" value="ANTITERMINATION NUSB DOMAIN-CONTAINING PROTEIN"/>
    <property type="match status" value="1"/>
</dbReference>
<evidence type="ECO:0000313" key="7">
    <source>
        <dbReference type="EMBL" id="MPL84349.1"/>
    </source>
</evidence>
<dbReference type="InterPro" id="IPR035926">
    <property type="entry name" value="NusB-like_sf"/>
</dbReference>
<accession>A0A644UZ43</accession>
<dbReference type="Gene3D" id="1.10.940.10">
    <property type="entry name" value="NusB-like"/>
    <property type="match status" value="1"/>
</dbReference>
<dbReference type="AlphaFoldDB" id="A0A644UZ43"/>
<organism evidence="7">
    <name type="scientific">bioreactor metagenome</name>
    <dbReference type="NCBI Taxonomy" id="1076179"/>
    <lineage>
        <taxon>unclassified sequences</taxon>
        <taxon>metagenomes</taxon>
        <taxon>ecological metagenomes</taxon>
    </lineage>
</organism>
<feature type="domain" description="NusB/RsmB/TIM44" evidence="6">
    <location>
        <begin position="4"/>
        <end position="132"/>
    </location>
</feature>
<evidence type="ECO:0000256" key="5">
    <source>
        <dbReference type="ARBA" id="ARBA00023163"/>
    </source>
</evidence>
<dbReference type="GO" id="GO:0005829">
    <property type="term" value="C:cytosol"/>
    <property type="evidence" value="ECO:0007669"/>
    <property type="project" value="TreeGrafter"/>
</dbReference>
<dbReference type="CDD" id="cd00619">
    <property type="entry name" value="Terminator_NusB"/>
    <property type="match status" value="1"/>
</dbReference>
<dbReference type="GO" id="GO:0031564">
    <property type="term" value="P:transcription antitermination"/>
    <property type="evidence" value="ECO:0007669"/>
    <property type="project" value="UniProtKB-KW"/>
</dbReference>
<dbReference type="InterPro" id="IPR011605">
    <property type="entry name" value="NusB_fam"/>
</dbReference>
<dbReference type="GO" id="GO:0003723">
    <property type="term" value="F:RNA binding"/>
    <property type="evidence" value="ECO:0007669"/>
    <property type="project" value="UniProtKB-KW"/>
</dbReference>
<dbReference type="HAMAP" id="MF_00073">
    <property type="entry name" value="NusB"/>
    <property type="match status" value="1"/>
</dbReference>
<keyword evidence="4" id="KW-0805">Transcription regulation</keyword>
<dbReference type="PANTHER" id="PTHR11078">
    <property type="entry name" value="N UTILIZATION SUBSTANCE PROTEIN B-RELATED"/>
    <property type="match status" value="1"/>
</dbReference>
<dbReference type="EMBL" id="VSSQ01000188">
    <property type="protein sequence ID" value="MPL84349.1"/>
    <property type="molecule type" value="Genomic_DNA"/>
</dbReference>
<evidence type="ECO:0000256" key="2">
    <source>
        <dbReference type="ARBA" id="ARBA00022814"/>
    </source>
</evidence>
<dbReference type="SUPFAM" id="SSF48013">
    <property type="entry name" value="NusB-like"/>
    <property type="match status" value="1"/>
</dbReference>
<sequence length="136" mass="14836">MSRRKAREVALQVLFQMDFNTAGKEEALDAVIAEAGDLSGKAQEYAQALVEGTQSKQEKIDEIIAGISSDWKVERMAGVDRNIVRIAIYEIKLSGEQIPPNVAINEAVELAKKFGTEESGRFVNGILGTLAKGQQK</sequence>
<keyword evidence="3" id="KW-0694">RNA-binding</keyword>
<comment type="similarity">
    <text evidence="1">Belongs to the NusB family.</text>
</comment>
<comment type="caution">
    <text evidence="7">The sequence shown here is derived from an EMBL/GenBank/DDBJ whole genome shotgun (WGS) entry which is preliminary data.</text>
</comment>
<name>A0A644UZ43_9ZZZZ</name>
<keyword evidence="5" id="KW-0804">Transcription</keyword>
<evidence type="ECO:0000256" key="4">
    <source>
        <dbReference type="ARBA" id="ARBA00023015"/>
    </source>
</evidence>
<protein>
    <submittedName>
        <fullName evidence="7">Transcription antitermination protein NusB</fullName>
    </submittedName>
</protein>
<keyword evidence="2" id="KW-0889">Transcription antitermination</keyword>
<dbReference type="NCBIfam" id="TIGR01951">
    <property type="entry name" value="nusB"/>
    <property type="match status" value="1"/>
</dbReference>
<evidence type="ECO:0000256" key="3">
    <source>
        <dbReference type="ARBA" id="ARBA00022884"/>
    </source>
</evidence>